<dbReference type="Proteomes" id="UP001151518">
    <property type="component" value="Unassembled WGS sequence"/>
</dbReference>
<dbReference type="SMART" id="SM00717">
    <property type="entry name" value="SANT"/>
    <property type="match status" value="3"/>
</dbReference>
<feature type="region of interest" description="Disordered" evidence="5">
    <location>
        <begin position="21"/>
        <end position="109"/>
    </location>
</feature>
<evidence type="ECO:0000313" key="8">
    <source>
        <dbReference type="EMBL" id="KAJ2677646.1"/>
    </source>
</evidence>
<evidence type="ECO:0000313" key="9">
    <source>
        <dbReference type="Proteomes" id="UP001151518"/>
    </source>
</evidence>
<dbReference type="Gene3D" id="1.10.10.60">
    <property type="entry name" value="Homeodomain-like"/>
    <property type="match status" value="3"/>
</dbReference>
<dbReference type="GO" id="GO:0001006">
    <property type="term" value="F:RNA polymerase III type 3 promoter sequence-specific DNA binding"/>
    <property type="evidence" value="ECO:0007669"/>
    <property type="project" value="TreeGrafter"/>
</dbReference>
<gene>
    <name evidence="8" type="ORF">GGI25_003036</name>
</gene>
<dbReference type="PROSITE" id="PS50090">
    <property type="entry name" value="MYB_LIKE"/>
    <property type="match status" value="3"/>
</dbReference>
<dbReference type="GO" id="GO:0042795">
    <property type="term" value="P:snRNA transcription by RNA polymerase II"/>
    <property type="evidence" value="ECO:0007669"/>
    <property type="project" value="TreeGrafter"/>
</dbReference>
<name>A0A9W8G7K2_9FUNG</name>
<dbReference type="GO" id="GO:0000978">
    <property type="term" value="F:RNA polymerase II cis-regulatory region sequence-specific DNA binding"/>
    <property type="evidence" value="ECO:0007669"/>
    <property type="project" value="TreeGrafter"/>
</dbReference>
<organism evidence="8 9">
    <name type="scientific">Coemansia spiralis</name>
    <dbReference type="NCBI Taxonomy" id="417178"/>
    <lineage>
        <taxon>Eukaryota</taxon>
        <taxon>Fungi</taxon>
        <taxon>Fungi incertae sedis</taxon>
        <taxon>Zoopagomycota</taxon>
        <taxon>Kickxellomycotina</taxon>
        <taxon>Kickxellomycetes</taxon>
        <taxon>Kickxellales</taxon>
        <taxon>Kickxellaceae</taxon>
        <taxon>Coemansia</taxon>
    </lineage>
</organism>
<feature type="compositionally biased region" description="Basic and acidic residues" evidence="5">
    <location>
        <begin position="51"/>
        <end position="60"/>
    </location>
</feature>
<feature type="domain" description="Myb-like" evidence="6">
    <location>
        <begin position="97"/>
        <end position="148"/>
    </location>
</feature>
<proteinExistence type="predicted"/>
<feature type="domain" description="HTH myb-type" evidence="7">
    <location>
        <begin position="293"/>
        <end position="342"/>
    </location>
</feature>
<keyword evidence="2" id="KW-0238">DNA-binding</keyword>
<dbReference type="PROSITE" id="PS51294">
    <property type="entry name" value="HTH_MYB"/>
    <property type="match status" value="2"/>
</dbReference>
<dbReference type="SUPFAM" id="SSF46689">
    <property type="entry name" value="Homeodomain-like"/>
    <property type="match status" value="2"/>
</dbReference>
<feature type="domain" description="HTH myb-type" evidence="7">
    <location>
        <begin position="97"/>
        <end position="151"/>
    </location>
</feature>
<dbReference type="InterPro" id="IPR001005">
    <property type="entry name" value="SANT/Myb"/>
</dbReference>
<sequence length="452" mass="51260">MILRRMQHRWRSWMANRIRQTGADRHVHNRAREPPSVPSTEVIKVATKSGTKKEEQRLSELDSSSVEKSPGRRQINRSEPAQRVGQKKSAAALPATNQPAKRSRWTPEEDDALRTAVAMYGVGKWMLASRFVGSRTNIQCAIRWRYLDTPLSGTKLPSLYWATLLRRKSRLHAVLSNGGKHGSLHSVVDEILRQSHSAEPDKAASRSKLPGYTLIYPFSLKEDNLIARLVRVLGTKWTRIARLVSAANTRSSSKVPTRSSMAVRARFHQLVRNARARGTRGRKPNNRSGYNVWSAEEDKELIRVVKRLMKHGFVWGDVAQRISGRSAVQCAERWTHWVGTHLKHSPFTADEDKQLWPLATSAYLSLVGDRTVPGKAIRVGMLRADRGLGWMGAVVLPDRSPRMLLVRVRRLRQVLEWLRVVGGIEDPHLRFDVVHRLANTPAKFRIRSKTAA</sequence>
<dbReference type="AlphaFoldDB" id="A0A9W8G7K2"/>
<dbReference type="Pfam" id="PF00249">
    <property type="entry name" value="Myb_DNA-binding"/>
    <property type="match status" value="2"/>
</dbReference>
<feature type="compositionally biased region" description="Basic and acidic residues" evidence="5">
    <location>
        <begin position="22"/>
        <end position="33"/>
    </location>
</feature>
<dbReference type="GO" id="GO:0042796">
    <property type="term" value="P:snRNA transcription by RNA polymerase III"/>
    <property type="evidence" value="ECO:0007669"/>
    <property type="project" value="TreeGrafter"/>
</dbReference>
<evidence type="ECO:0000259" key="7">
    <source>
        <dbReference type="PROSITE" id="PS51294"/>
    </source>
</evidence>
<evidence type="ECO:0000256" key="1">
    <source>
        <dbReference type="ARBA" id="ARBA00023015"/>
    </source>
</evidence>
<accession>A0A9W8G7K2</accession>
<comment type="caution">
    <text evidence="8">The sequence shown here is derived from an EMBL/GenBank/DDBJ whole genome shotgun (WGS) entry which is preliminary data.</text>
</comment>
<reference evidence="8" key="1">
    <citation type="submission" date="2022-07" db="EMBL/GenBank/DDBJ databases">
        <title>Phylogenomic reconstructions and comparative analyses of Kickxellomycotina fungi.</title>
        <authorList>
            <person name="Reynolds N.K."/>
            <person name="Stajich J.E."/>
            <person name="Barry K."/>
            <person name="Grigoriev I.V."/>
            <person name="Crous P."/>
            <person name="Smith M.E."/>
        </authorList>
    </citation>
    <scope>NUCLEOTIDE SEQUENCE</scope>
    <source>
        <strain evidence="8">NRRL 3115</strain>
    </source>
</reference>
<feature type="domain" description="Myb-like" evidence="6">
    <location>
        <begin position="293"/>
        <end position="338"/>
    </location>
</feature>
<protein>
    <submittedName>
        <fullName evidence="8">Uncharacterized protein</fullName>
    </submittedName>
</protein>
<evidence type="ECO:0000256" key="3">
    <source>
        <dbReference type="ARBA" id="ARBA00023163"/>
    </source>
</evidence>
<dbReference type="PANTHER" id="PTHR46621:SF1">
    <property type="entry name" value="SNRNA-ACTIVATING PROTEIN COMPLEX SUBUNIT 4"/>
    <property type="match status" value="1"/>
</dbReference>
<feature type="domain" description="Myb-like" evidence="6">
    <location>
        <begin position="217"/>
        <end position="271"/>
    </location>
</feature>
<dbReference type="CDD" id="cd00167">
    <property type="entry name" value="SANT"/>
    <property type="match status" value="1"/>
</dbReference>
<dbReference type="EMBL" id="JANBTW010000030">
    <property type="protein sequence ID" value="KAJ2677646.1"/>
    <property type="molecule type" value="Genomic_DNA"/>
</dbReference>
<evidence type="ECO:0000256" key="2">
    <source>
        <dbReference type="ARBA" id="ARBA00023125"/>
    </source>
</evidence>
<dbReference type="InterPro" id="IPR009057">
    <property type="entry name" value="Homeodomain-like_sf"/>
</dbReference>
<dbReference type="OrthoDB" id="2143914at2759"/>
<dbReference type="InterPro" id="IPR051575">
    <property type="entry name" value="Myb-like_DNA-bd"/>
</dbReference>
<dbReference type="GO" id="GO:0019185">
    <property type="term" value="C:snRNA-activating protein complex"/>
    <property type="evidence" value="ECO:0007669"/>
    <property type="project" value="TreeGrafter"/>
</dbReference>
<keyword evidence="3" id="KW-0804">Transcription</keyword>
<evidence type="ECO:0000256" key="4">
    <source>
        <dbReference type="ARBA" id="ARBA00023242"/>
    </source>
</evidence>
<evidence type="ECO:0000256" key="5">
    <source>
        <dbReference type="SAM" id="MobiDB-lite"/>
    </source>
</evidence>
<keyword evidence="4" id="KW-0539">Nucleus</keyword>
<dbReference type="PANTHER" id="PTHR46621">
    <property type="entry name" value="SNRNA-ACTIVATING PROTEIN COMPLEX SUBUNIT 4"/>
    <property type="match status" value="1"/>
</dbReference>
<dbReference type="InterPro" id="IPR017930">
    <property type="entry name" value="Myb_dom"/>
</dbReference>
<dbReference type="CDD" id="cd11660">
    <property type="entry name" value="SANT_TRF"/>
    <property type="match status" value="1"/>
</dbReference>
<keyword evidence="1" id="KW-0805">Transcription regulation</keyword>
<evidence type="ECO:0000259" key="6">
    <source>
        <dbReference type="PROSITE" id="PS50090"/>
    </source>
</evidence>